<dbReference type="InterPro" id="IPR025645">
    <property type="entry name" value="DUF4349"/>
</dbReference>
<proteinExistence type="predicted"/>
<accession>A0ABR7SCA3</accession>
<feature type="compositionally biased region" description="Basic and acidic residues" evidence="1">
    <location>
        <begin position="75"/>
        <end position="84"/>
    </location>
</feature>
<evidence type="ECO:0000313" key="5">
    <source>
        <dbReference type="EMBL" id="MBC9713105.1"/>
    </source>
</evidence>
<evidence type="ECO:0000259" key="4">
    <source>
        <dbReference type="Pfam" id="PF14257"/>
    </source>
</evidence>
<feature type="transmembrane region" description="Helical" evidence="2">
    <location>
        <begin position="274"/>
        <end position="296"/>
    </location>
</feature>
<dbReference type="Proteomes" id="UP000642284">
    <property type="component" value="Unassembled WGS sequence"/>
</dbReference>
<feature type="signal peptide" evidence="3">
    <location>
        <begin position="1"/>
        <end position="26"/>
    </location>
</feature>
<sequence length="358" mass="37055">MRAAWRNRRRGTAMAALLLTVALAGAGCSGVGAGDSDSGGDAKNGVAAPEEAGEGSRADGAGAADSAEGAPGGGKTDEQAKDPKLTQHIIRTATLRVRVSNVPSALDKVRTTTENAGGIVGSETTDRDGKGNERSRIVLRIPQERYGQVLEDLEGTGKLLERKENAEDVTEQVVDVDSRIKTQQASVARIRELMDKATKLSDVVTLEGELSTRQADLESLLAQQASLKDRTSLATITLHLNETGEKPEPKDDDDPGFLDALSGGWNALVSVAKWIVIVLAAIAPWAAVLLLLFLLWRVLAARLPRRRTPVLEPAGGPGLGGGPGTGLGGGPGTAPQSPGETPGQSPSTPPKAPGGPDS</sequence>
<protein>
    <submittedName>
        <fullName evidence="5">DUF4349 domain-containing protein</fullName>
    </submittedName>
</protein>
<evidence type="ECO:0000256" key="1">
    <source>
        <dbReference type="SAM" id="MobiDB-lite"/>
    </source>
</evidence>
<reference evidence="5 6" key="1">
    <citation type="submission" date="2020-08" db="EMBL/GenBank/DDBJ databases">
        <title>Genemic of Streptomyces polyaspartic.</title>
        <authorList>
            <person name="Liu W."/>
        </authorList>
    </citation>
    <scope>NUCLEOTIDE SEQUENCE [LARGE SCALE GENOMIC DNA]</scope>
    <source>
        <strain evidence="5 6">TRM66268-LWL</strain>
    </source>
</reference>
<name>A0ABR7SCA3_9ACTN</name>
<keyword evidence="2" id="KW-0812">Transmembrane</keyword>
<feature type="compositionally biased region" description="Gly residues" evidence="1">
    <location>
        <begin position="315"/>
        <end position="332"/>
    </location>
</feature>
<dbReference type="Pfam" id="PF14257">
    <property type="entry name" value="DUF4349"/>
    <property type="match status" value="1"/>
</dbReference>
<evidence type="ECO:0000256" key="3">
    <source>
        <dbReference type="SAM" id="SignalP"/>
    </source>
</evidence>
<feature type="domain" description="DUF4349" evidence="4">
    <location>
        <begin position="87"/>
        <end position="297"/>
    </location>
</feature>
<keyword evidence="2" id="KW-0472">Membrane</keyword>
<keyword evidence="2" id="KW-1133">Transmembrane helix</keyword>
<feature type="compositionally biased region" description="Polar residues" evidence="1">
    <location>
        <begin position="336"/>
        <end position="346"/>
    </location>
</feature>
<keyword evidence="6" id="KW-1185">Reference proteome</keyword>
<evidence type="ECO:0000313" key="6">
    <source>
        <dbReference type="Proteomes" id="UP000642284"/>
    </source>
</evidence>
<keyword evidence="3" id="KW-0732">Signal</keyword>
<comment type="caution">
    <text evidence="5">The sequence shown here is derived from an EMBL/GenBank/DDBJ whole genome shotgun (WGS) entry which is preliminary data.</text>
</comment>
<feature type="compositionally biased region" description="Low complexity" evidence="1">
    <location>
        <begin position="58"/>
        <end position="69"/>
    </location>
</feature>
<dbReference type="PROSITE" id="PS51257">
    <property type="entry name" value="PROKAR_LIPOPROTEIN"/>
    <property type="match status" value="1"/>
</dbReference>
<gene>
    <name evidence="5" type="ORF">H9Y04_11040</name>
</gene>
<feature type="region of interest" description="Disordered" evidence="1">
    <location>
        <begin position="308"/>
        <end position="358"/>
    </location>
</feature>
<dbReference type="EMBL" id="JACTVJ010000005">
    <property type="protein sequence ID" value="MBC9713105.1"/>
    <property type="molecule type" value="Genomic_DNA"/>
</dbReference>
<evidence type="ECO:0000256" key="2">
    <source>
        <dbReference type="SAM" id="Phobius"/>
    </source>
</evidence>
<feature type="compositionally biased region" description="Pro residues" evidence="1">
    <location>
        <begin position="347"/>
        <end position="358"/>
    </location>
</feature>
<organism evidence="5 6">
    <name type="scientific">Streptomyces polyasparticus</name>
    <dbReference type="NCBI Taxonomy" id="2767826"/>
    <lineage>
        <taxon>Bacteria</taxon>
        <taxon>Bacillati</taxon>
        <taxon>Actinomycetota</taxon>
        <taxon>Actinomycetes</taxon>
        <taxon>Kitasatosporales</taxon>
        <taxon>Streptomycetaceae</taxon>
        <taxon>Streptomyces</taxon>
    </lineage>
</organism>
<feature type="region of interest" description="Disordered" evidence="1">
    <location>
        <begin position="33"/>
        <end position="84"/>
    </location>
</feature>
<feature type="chain" id="PRO_5045400313" evidence="3">
    <location>
        <begin position="27"/>
        <end position="358"/>
    </location>
</feature>